<comment type="caution">
    <text evidence="3">The sequence shown here is derived from an EMBL/GenBank/DDBJ whole genome shotgun (WGS) entry which is preliminary data.</text>
</comment>
<dbReference type="AlphaFoldDB" id="A0AAW9SXQ4"/>
<dbReference type="InterPro" id="IPR005039">
    <property type="entry name" value="Ant_C"/>
</dbReference>
<dbReference type="Pfam" id="PF03374">
    <property type="entry name" value="ANT"/>
    <property type="match status" value="1"/>
</dbReference>
<dbReference type="Pfam" id="PF08346">
    <property type="entry name" value="AntA"/>
    <property type="match status" value="1"/>
</dbReference>
<reference evidence="3" key="2">
    <citation type="submission" date="2024-05" db="EMBL/GenBank/DDBJ databases">
        <authorList>
            <person name="Wolfe A."/>
        </authorList>
    </citation>
    <scope>NUCLEOTIDE SEQUENCE</scope>
    <source>
        <strain evidence="3">UMB1064</strain>
    </source>
</reference>
<dbReference type="InterPro" id="IPR013557">
    <property type="entry name" value="AntA/B_antirep"/>
</dbReference>
<dbReference type="PANTHER" id="PTHR36180">
    <property type="entry name" value="DNA-BINDING PROTEIN-RELATED-RELATED"/>
    <property type="match status" value="1"/>
</dbReference>
<evidence type="ECO:0000313" key="4">
    <source>
        <dbReference type="Proteomes" id="UP001223646"/>
    </source>
</evidence>
<reference evidence="3" key="1">
    <citation type="submission" date="2023-05" db="EMBL/GenBank/DDBJ databases">
        <authorList>
            <person name="Du J."/>
        </authorList>
    </citation>
    <scope>NUCLEOTIDE SEQUENCE</scope>
    <source>
        <strain evidence="3">UMB1064</strain>
    </source>
</reference>
<gene>
    <name evidence="3" type="ORF">QP460_004940</name>
</gene>
<dbReference type="EMBL" id="JASOOY020000016">
    <property type="protein sequence ID" value="MEO3716933.1"/>
    <property type="molecule type" value="Genomic_DNA"/>
</dbReference>
<organism evidence="3 4">
    <name type="scientific">Corynebacterium amycolatum</name>
    <dbReference type="NCBI Taxonomy" id="43765"/>
    <lineage>
        <taxon>Bacteria</taxon>
        <taxon>Bacillati</taxon>
        <taxon>Actinomycetota</taxon>
        <taxon>Actinomycetes</taxon>
        <taxon>Mycobacteriales</taxon>
        <taxon>Corynebacteriaceae</taxon>
        <taxon>Corynebacterium</taxon>
    </lineage>
</organism>
<dbReference type="GO" id="GO:0003677">
    <property type="term" value="F:DNA binding"/>
    <property type="evidence" value="ECO:0007669"/>
    <property type="project" value="InterPro"/>
</dbReference>
<dbReference type="RefSeq" id="WP_284827284.1">
    <property type="nucleotide sequence ID" value="NZ_JASOOY020000016.1"/>
</dbReference>
<evidence type="ECO:0000259" key="1">
    <source>
        <dbReference type="Pfam" id="PF03374"/>
    </source>
</evidence>
<proteinExistence type="predicted"/>
<dbReference type="PANTHER" id="PTHR36180:SF1">
    <property type="entry name" value="ANTA_ANTB ANTIREPRESSOR DOMAIN-CONTAINING PROTEIN"/>
    <property type="match status" value="1"/>
</dbReference>
<accession>A0AAW9SXQ4</accession>
<evidence type="ECO:0000313" key="3">
    <source>
        <dbReference type="EMBL" id="MEO3716933.1"/>
    </source>
</evidence>
<feature type="domain" description="Antirepressor protein C-terminal" evidence="1">
    <location>
        <begin position="128"/>
        <end position="242"/>
    </location>
</feature>
<protein>
    <submittedName>
        <fullName evidence="3">AntA/AntB antirepressor family protein</fullName>
    </submittedName>
</protein>
<evidence type="ECO:0000259" key="2">
    <source>
        <dbReference type="Pfam" id="PF08346"/>
    </source>
</evidence>
<dbReference type="Proteomes" id="UP001223646">
    <property type="component" value="Unassembled WGS sequence"/>
</dbReference>
<name>A0AAW9SXQ4_CORAY</name>
<sequence>MSELIPIQDNDGVQAVMGRDLHTFLEVQSNYTTWINRLIEKYGFAEGQDFIPKMEESSGGRPSENHILTMDMAKEISMVQNNAKGREARQYFIECEKRYQAGEMSELDEAKLVQRALQITYRQVRELEAVNAEMQPKANYFDEFVADEDLIQFRTLANQLEMKESVLRQILIDHKWIYRVEGKRWSNKRNRIVNVYQYRAYAEKKPLFRLVPCHEAPRINGEVQQSLKLTPRGSEAVTKAVKKWLRGPSVEKKSA</sequence>
<feature type="domain" description="AntA/AntB antirepressor" evidence="2">
    <location>
        <begin position="16"/>
        <end position="82"/>
    </location>
</feature>